<feature type="compositionally biased region" description="Basic and acidic residues" evidence="1">
    <location>
        <begin position="322"/>
        <end position="340"/>
    </location>
</feature>
<evidence type="ECO:0000313" key="4">
    <source>
        <dbReference type="Proteomes" id="UP001318860"/>
    </source>
</evidence>
<feature type="domain" description="Calmodulin-binding" evidence="2">
    <location>
        <begin position="501"/>
        <end position="614"/>
    </location>
</feature>
<accession>A0ABR0V4S3</accession>
<protein>
    <recommendedName>
        <fullName evidence="2">Calmodulin-binding domain-containing protein</fullName>
    </recommendedName>
</protein>
<dbReference type="InterPro" id="IPR012417">
    <property type="entry name" value="CaM-bd_dom_pln"/>
</dbReference>
<proteinExistence type="predicted"/>
<organism evidence="3 4">
    <name type="scientific">Rehmannia glutinosa</name>
    <name type="common">Chinese foxglove</name>
    <dbReference type="NCBI Taxonomy" id="99300"/>
    <lineage>
        <taxon>Eukaryota</taxon>
        <taxon>Viridiplantae</taxon>
        <taxon>Streptophyta</taxon>
        <taxon>Embryophyta</taxon>
        <taxon>Tracheophyta</taxon>
        <taxon>Spermatophyta</taxon>
        <taxon>Magnoliopsida</taxon>
        <taxon>eudicotyledons</taxon>
        <taxon>Gunneridae</taxon>
        <taxon>Pentapetalae</taxon>
        <taxon>asterids</taxon>
        <taxon>lamiids</taxon>
        <taxon>Lamiales</taxon>
        <taxon>Orobanchaceae</taxon>
        <taxon>Rehmannieae</taxon>
        <taxon>Rehmannia</taxon>
    </lineage>
</organism>
<feature type="compositionally biased region" description="Basic residues" evidence="1">
    <location>
        <begin position="393"/>
        <end position="402"/>
    </location>
</feature>
<feature type="compositionally biased region" description="Low complexity" evidence="1">
    <location>
        <begin position="23"/>
        <end position="34"/>
    </location>
</feature>
<feature type="compositionally biased region" description="Basic and acidic residues" evidence="1">
    <location>
        <begin position="90"/>
        <end position="104"/>
    </location>
</feature>
<name>A0ABR0V4S3_REHGL</name>
<feature type="region of interest" description="Disordered" evidence="1">
    <location>
        <begin position="1"/>
        <end position="77"/>
    </location>
</feature>
<feature type="region of interest" description="Disordered" evidence="1">
    <location>
        <begin position="375"/>
        <end position="468"/>
    </location>
</feature>
<feature type="compositionally biased region" description="Basic and acidic residues" evidence="1">
    <location>
        <begin position="440"/>
        <end position="454"/>
    </location>
</feature>
<evidence type="ECO:0000259" key="2">
    <source>
        <dbReference type="SMART" id="SM01054"/>
    </source>
</evidence>
<evidence type="ECO:0000256" key="1">
    <source>
        <dbReference type="SAM" id="MobiDB-lite"/>
    </source>
</evidence>
<gene>
    <name evidence="3" type="ORF">DH2020_037010</name>
</gene>
<feature type="compositionally biased region" description="Low complexity" evidence="1">
    <location>
        <begin position="428"/>
        <end position="439"/>
    </location>
</feature>
<feature type="compositionally biased region" description="Basic and acidic residues" evidence="1">
    <location>
        <begin position="410"/>
        <end position="426"/>
    </location>
</feature>
<dbReference type="Pfam" id="PF07839">
    <property type="entry name" value="CaM_binding"/>
    <property type="match status" value="1"/>
</dbReference>
<sequence length="626" mass="68725">MADESTDSLVAPEKIEVDSENTSKSAAGSSDSLSNGHQTRPNHRRASIGSSYHAGDSSARNSTEKSDSANSSQNVVPHYLRASTGSCHDFCKYGKKHSSEEKPWKPLRRRIKKPLLNEHPVLIMVSGDRKKDKVVNPKDSKNHSPELKLSPDTKSDSPKPKTSSDKKKVIKNNKPSTDTKNLSLDLPSPDKKTYLRKPKTSSDAKTYSPKQNASSGNKAVLPKSKKPSSSKKFPLPDPPEIVKSVYFPSKKGEDPVKQGSSTDTKMSRAEKKTSSLSKQSSSPVKSKPVKIKPSFSSDNSDVIRSSPVKSKPVKVKPSSSSDKSDGLRGKGRRTNSESETGRNMTASKASTKKVLALAPSAATFPPKLSVIKTAYNNNSRKGGNLKLVSHPKDRNRMRRAKTKASNNEEVSEKILHVIKTENEKNVFESTPNEPSSPKSPSHEKSSSFSSHKEENEETEYSNGEGDEFISNKNESLEISKAPPVKQNHNKTRERLRWSLSKIKNALLLNGKVVDLQSNNNSPRRLRFRKARVLGAEEGKGDLRRRIFKKAAFNGNATGSEVSSEKVVLKHQDVQDKKDAQGLFNNVIEETASKLVESRKSKVKALVGAFETVISLQESKPSLQAVG</sequence>
<reference evidence="3 4" key="1">
    <citation type="journal article" date="2021" name="Comput. Struct. Biotechnol. J.">
        <title>De novo genome assembly of the potent medicinal plant Rehmannia glutinosa using nanopore technology.</title>
        <authorList>
            <person name="Ma L."/>
            <person name="Dong C."/>
            <person name="Song C."/>
            <person name="Wang X."/>
            <person name="Zheng X."/>
            <person name="Niu Y."/>
            <person name="Chen S."/>
            <person name="Feng W."/>
        </authorList>
    </citation>
    <scope>NUCLEOTIDE SEQUENCE [LARGE SCALE GENOMIC DNA]</scope>
    <source>
        <strain evidence="3">DH-2019</strain>
    </source>
</reference>
<evidence type="ECO:0000313" key="3">
    <source>
        <dbReference type="EMBL" id="KAK6129301.1"/>
    </source>
</evidence>
<dbReference type="PANTHER" id="PTHR33349:SF1">
    <property type="entry name" value="EMB|CAB62594.1"/>
    <property type="match status" value="1"/>
</dbReference>
<comment type="caution">
    <text evidence="3">The sequence shown here is derived from an EMBL/GenBank/DDBJ whole genome shotgun (WGS) entry which is preliminary data.</text>
</comment>
<dbReference type="Proteomes" id="UP001318860">
    <property type="component" value="Unassembled WGS sequence"/>
</dbReference>
<feature type="compositionally biased region" description="Basic and acidic residues" evidence="1">
    <location>
        <begin position="127"/>
        <end position="167"/>
    </location>
</feature>
<feature type="compositionally biased region" description="Low complexity" evidence="1">
    <location>
        <begin position="274"/>
        <end position="297"/>
    </location>
</feature>
<feature type="compositionally biased region" description="Acidic residues" evidence="1">
    <location>
        <begin position="455"/>
        <end position="467"/>
    </location>
</feature>
<dbReference type="SMART" id="SM01054">
    <property type="entry name" value="CaM_binding"/>
    <property type="match status" value="1"/>
</dbReference>
<feature type="compositionally biased region" description="Polar residues" evidence="1">
    <location>
        <begin position="201"/>
        <end position="217"/>
    </location>
</feature>
<feature type="compositionally biased region" description="Low complexity" evidence="1">
    <location>
        <begin position="305"/>
        <end position="321"/>
    </location>
</feature>
<dbReference type="PANTHER" id="PTHR33349">
    <property type="entry name" value="EMB|CAB62594.1"/>
    <property type="match status" value="1"/>
</dbReference>
<feature type="compositionally biased region" description="Polar residues" evidence="1">
    <location>
        <begin position="173"/>
        <end position="182"/>
    </location>
</feature>
<keyword evidence="4" id="KW-1185">Reference proteome</keyword>
<dbReference type="EMBL" id="JABTTQ020001659">
    <property type="protein sequence ID" value="KAK6129301.1"/>
    <property type="molecule type" value="Genomic_DNA"/>
</dbReference>
<feature type="region of interest" description="Disordered" evidence="1">
    <location>
        <begin position="90"/>
        <end position="352"/>
    </location>
</feature>